<proteinExistence type="predicted"/>
<reference evidence="2" key="2">
    <citation type="submission" date="2018-05" db="EMBL/GenBank/DDBJ databases">
        <title>OpunRS2 (Oryza punctata Reference Sequence Version 2).</title>
        <authorList>
            <person name="Zhang J."/>
            <person name="Kudrna D."/>
            <person name="Lee S."/>
            <person name="Talag J."/>
            <person name="Welchert J."/>
            <person name="Wing R.A."/>
        </authorList>
    </citation>
    <scope>NUCLEOTIDE SEQUENCE [LARGE SCALE GENOMIC DNA]</scope>
</reference>
<dbReference type="InterPro" id="IPR035979">
    <property type="entry name" value="RBD_domain_sf"/>
</dbReference>
<dbReference type="Pfam" id="PF04059">
    <property type="entry name" value="RRM_2"/>
    <property type="match status" value="1"/>
</dbReference>
<evidence type="ECO:0000313" key="3">
    <source>
        <dbReference type="Proteomes" id="UP000026962"/>
    </source>
</evidence>
<sequence length="337" mass="36290">MPCLSRLNASAAPWEPPVTRAPADYLCPPPVAVVEQYYPPPQSLLPPPPLPPVCRVPVAVSSCGCAACQSFVPMVVPAAFPHAAAGWSAAAAPAPAPPVVPVMIVYRVVQPPPPAAHGTRCRITEIEDGNVGGGVETAKVVAGDEPCMRAVRSTRRRKAAIRLPKAFRAALLPPPPPPCALGFTASTTSLMIRNIPNKFLKARLMAILDQHCADENGKTRRGGRTVVKSEYDFFYVPIDFRTGFNKGYAFVNMTTATAARRLRAFLQAHRWDAAMSGKVCDVVPAALQGLDAFVAHFSASCFACRTKEFLPVWFEPPRDGVQQTKAHVVGRLVVRPR</sequence>
<dbReference type="CDD" id="cd12277">
    <property type="entry name" value="RRM3_MEI2_EAR1_like"/>
    <property type="match status" value="1"/>
</dbReference>
<dbReference type="OMA" id="QTINPPY"/>
<evidence type="ECO:0000313" key="2">
    <source>
        <dbReference type="EnsemblPlants" id="OPUNC09G15770.1"/>
    </source>
</evidence>
<organism evidence="2">
    <name type="scientific">Oryza punctata</name>
    <name type="common">Red rice</name>
    <dbReference type="NCBI Taxonomy" id="4537"/>
    <lineage>
        <taxon>Eukaryota</taxon>
        <taxon>Viridiplantae</taxon>
        <taxon>Streptophyta</taxon>
        <taxon>Embryophyta</taxon>
        <taxon>Tracheophyta</taxon>
        <taxon>Spermatophyta</taxon>
        <taxon>Magnoliopsida</taxon>
        <taxon>Liliopsida</taxon>
        <taxon>Poales</taxon>
        <taxon>Poaceae</taxon>
        <taxon>BOP clade</taxon>
        <taxon>Oryzoideae</taxon>
        <taxon>Oryzeae</taxon>
        <taxon>Oryzinae</taxon>
        <taxon>Oryza</taxon>
    </lineage>
</organism>
<protein>
    <recommendedName>
        <fullName evidence="1">Mei2-like C-terminal RNA recognition motif domain-containing protein</fullName>
    </recommendedName>
</protein>
<dbReference type="EnsemblPlants" id="OPUNC09G15770.1">
    <property type="protein sequence ID" value="OPUNC09G15770.1"/>
    <property type="gene ID" value="OPUNC09G15770"/>
</dbReference>
<dbReference type="InterPro" id="IPR007201">
    <property type="entry name" value="Mei2-like_Rrm_C"/>
</dbReference>
<dbReference type="Gramene" id="OPUNC09G15770.1">
    <property type="protein sequence ID" value="OPUNC09G15770.1"/>
    <property type="gene ID" value="OPUNC09G15770"/>
</dbReference>
<keyword evidence="3" id="KW-1185">Reference proteome</keyword>
<evidence type="ECO:0000259" key="1">
    <source>
        <dbReference type="Pfam" id="PF04059"/>
    </source>
</evidence>
<dbReference type="GO" id="GO:0003676">
    <property type="term" value="F:nucleic acid binding"/>
    <property type="evidence" value="ECO:0007669"/>
    <property type="project" value="InterPro"/>
</dbReference>
<feature type="domain" description="Mei2-like C-terminal RNA recognition motif" evidence="1">
    <location>
        <begin position="227"/>
        <end position="297"/>
    </location>
</feature>
<dbReference type="AlphaFoldDB" id="A0A0E0M3S2"/>
<name>A0A0E0M3S2_ORYPU</name>
<accession>A0A0E0M3S2</accession>
<dbReference type="SUPFAM" id="SSF54928">
    <property type="entry name" value="RNA-binding domain, RBD"/>
    <property type="match status" value="1"/>
</dbReference>
<dbReference type="HOGENOM" id="CLU_048816_0_0_1"/>
<dbReference type="eggNOG" id="KOG4660">
    <property type="taxonomic scope" value="Eukaryota"/>
</dbReference>
<dbReference type="Proteomes" id="UP000026962">
    <property type="component" value="Chromosome 9"/>
</dbReference>
<reference evidence="2" key="1">
    <citation type="submission" date="2015-04" db="UniProtKB">
        <authorList>
            <consortium name="EnsemblPlants"/>
        </authorList>
    </citation>
    <scope>IDENTIFICATION</scope>
</reference>